<dbReference type="Proteomes" id="UP000676194">
    <property type="component" value="Chromosome"/>
</dbReference>
<proteinExistence type="predicted"/>
<reference evidence="1" key="1">
    <citation type="submission" date="2021-05" db="EMBL/GenBank/DDBJ databases">
        <title>Complete genome sequence of the cellulolytic planctomycete Telmatocola sphagniphila SP2T and characterization of the first cellulase from planctomycetes.</title>
        <authorList>
            <person name="Rakitin A.L."/>
            <person name="Beletsky A.V."/>
            <person name="Naumoff D.G."/>
            <person name="Kulichevskaya I.S."/>
            <person name="Mardanov A.V."/>
            <person name="Ravin N.V."/>
            <person name="Dedysh S.N."/>
        </authorList>
    </citation>
    <scope>NUCLEOTIDE SEQUENCE</scope>
    <source>
        <strain evidence="1">SP2T</strain>
    </source>
</reference>
<evidence type="ECO:0000313" key="1">
    <source>
        <dbReference type="EMBL" id="QVL33406.1"/>
    </source>
</evidence>
<dbReference type="AlphaFoldDB" id="A0A8E6B7Y2"/>
<gene>
    <name evidence="1" type="ORF">KIH39_05695</name>
</gene>
<evidence type="ECO:0000313" key="2">
    <source>
        <dbReference type="Proteomes" id="UP000676194"/>
    </source>
</evidence>
<name>A0A8E6B7Y2_9BACT</name>
<protein>
    <submittedName>
        <fullName evidence="1">Uncharacterized protein</fullName>
    </submittedName>
</protein>
<accession>A0A8E6B7Y2</accession>
<dbReference type="KEGG" id="tsph:KIH39_05695"/>
<keyword evidence="2" id="KW-1185">Reference proteome</keyword>
<sequence>MPRLHFLTAISVTLWLSSNAISQETYLLKESFEVGTAYRVATRSQLSGSITIPVGEGKPAKTVPIRGLCTTNYSEEILPDDKKIAERRTLRIYETIDFRKAVADVDQSMRLRPAIKQMVFLEKEGKRLPFSPAAPLTWNEIEFLRTETFVPALMGLLPGKEVKVLDTWKLPSETARDLTDLEKVEDNNLIGRFVQVTTLNGRQVGELSLSGSARGVNEDGPTKHTLKGSVFFDLQSKVITYVSILGEQHLFDSKGEINGKLEGRFVLTREPREAFSLRKIAAVSASDILPNESNTRLLYEIPELGFSFQYPRRWHINQTRGRQITVDEPGGSGVLFTIDPMAKLPSAERYQKEVSDFFRDRKVPIRVVNPIHKFTEFANAARFTLEVQESNARPTLDYYVIAGRSYGATVAGRIVGADSDALRKDVETMVRTIKFKD</sequence>
<organism evidence="1 2">
    <name type="scientific">Telmatocola sphagniphila</name>
    <dbReference type="NCBI Taxonomy" id="1123043"/>
    <lineage>
        <taxon>Bacteria</taxon>
        <taxon>Pseudomonadati</taxon>
        <taxon>Planctomycetota</taxon>
        <taxon>Planctomycetia</taxon>
        <taxon>Gemmatales</taxon>
        <taxon>Gemmataceae</taxon>
    </lineage>
</organism>
<dbReference type="RefSeq" id="WP_213498295.1">
    <property type="nucleotide sequence ID" value="NZ_CP074694.1"/>
</dbReference>
<dbReference type="EMBL" id="CP074694">
    <property type="protein sequence ID" value="QVL33406.1"/>
    <property type="molecule type" value="Genomic_DNA"/>
</dbReference>